<reference evidence="1" key="2">
    <citation type="journal article" date="2015" name="Data Brief">
        <title>Shoot transcriptome of the giant reed, Arundo donax.</title>
        <authorList>
            <person name="Barrero R.A."/>
            <person name="Guerrero F.D."/>
            <person name="Moolhuijzen P."/>
            <person name="Goolsby J.A."/>
            <person name="Tidwell J."/>
            <person name="Bellgard S.E."/>
            <person name="Bellgard M.I."/>
        </authorList>
    </citation>
    <scope>NUCLEOTIDE SEQUENCE</scope>
    <source>
        <tissue evidence="1">Shoot tissue taken approximately 20 cm above the soil surface</tissue>
    </source>
</reference>
<dbReference type="AlphaFoldDB" id="A0A0A8XX93"/>
<dbReference type="EMBL" id="GBRH01279409">
    <property type="protein sequence ID" value="JAD18486.1"/>
    <property type="molecule type" value="Transcribed_RNA"/>
</dbReference>
<protein>
    <submittedName>
        <fullName evidence="1">Uncharacterized protein</fullName>
    </submittedName>
</protein>
<reference evidence="1" key="1">
    <citation type="submission" date="2014-09" db="EMBL/GenBank/DDBJ databases">
        <authorList>
            <person name="Magalhaes I.L.F."/>
            <person name="Oliveira U."/>
            <person name="Santos F.R."/>
            <person name="Vidigal T.H.D.A."/>
            <person name="Brescovit A.D."/>
            <person name="Santos A.J."/>
        </authorList>
    </citation>
    <scope>NUCLEOTIDE SEQUENCE</scope>
    <source>
        <tissue evidence="1">Shoot tissue taken approximately 20 cm above the soil surface</tissue>
    </source>
</reference>
<accession>A0A0A8XX93</accession>
<name>A0A0A8XX93_ARUDO</name>
<evidence type="ECO:0000313" key="1">
    <source>
        <dbReference type="EMBL" id="JAD18486.1"/>
    </source>
</evidence>
<sequence>MQLAPLVISSLCNEMT</sequence>
<organism evidence="1">
    <name type="scientific">Arundo donax</name>
    <name type="common">Giant reed</name>
    <name type="synonym">Donax arundinaceus</name>
    <dbReference type="NCBI Taxonomy" id="35708"/>
    <lineage>
        <taxon>Eukaryota</taxon>
        <taxon>Viridiplantae</taxon>
        <taxon>Streptophyta</taxon>
        <taxon>Embryophyta</taxon>
        <taxon>Tracheophyta</taxon>
        <taxon>Spermatophyta</taxon>
        <taxon>Magnoliopsida</taxon>
        <taxon>Liliopsida</taxon>
        <taxon>Poales</taxon>
        <taxon>Poaceae</taxon>
        <taxon>PACMAD clade</taxon>
        <taxon>Arundinoideae</taxon>
        <taxon>Arundineae</taxon>
        <taxon>Arundo</taxon>
    </lineage>
</organism>
<proteinExistence type="predicted"/>